<name>A0A512M3G1_9BACT</name>
<dbReference type="EMBL" id="BKAG01000002">
    <property type="protein sequence ID" value="GEP41287.1"/>
    <property type="molecule type" value="Genomic_DNA"/>
</dbReference>
<dbReference type="Proteomes" id="UP000321577">
    <property type="component" value="Unassembled WGS sequence"/>
</dbReference>
<dbReference type="AlphaFoldDB" id="A0A512M3G1"/>
<gene>
    <name evidence="1" type="ORF">BGE01nite_05780</name>
</gene>
<evidence type="ECO:0000313" key="2">
    <source>
        <dbReference type="Proteomes" id="UP000321577"/>
    </source>
</evidence>
<comment type="caution">
    <text evidence="1">The sequence shown here is derived from an EMBL/GenBank/DDBJ whole genome shotgun (WGS) entry which is preliminary data.</text>
</comment>
<protein>
    <submittedName>
        <fullName evidence="1">Uncharacterized protein</fullName>
    </submittedName>
</protein>
<accession>A0A512M3G1</accession>
<keyword evidence="2" id="KW-1185">Reference proteome</keyword>
<proteinExistence type="predicted"/>
<sequence>MIRSILSTLVLLVTLASASQLGLMTVKQPLYMHGSDSDPEIEITDVPVASSGSYPESFFAAIHTPFTPPTDGSWKEPENVNMTSLYGIRVSAELDSAGDVELWKITVDASKAKQPEGYPFTVAQVLDATVTCVKIMCPYKPEDERKVTIKVVQPKK</sequence>
<evidence type="ECO:0000313" key="1">
    <source>
        <dbReference type="EMBL" id="GEP41287.1"/>
    </source>
</evidence>
<dbReference type="OrthoDB" id="191949at2"/>
<reference evidence="1 2" key="1">
    <citation type="submission" date="2019-07" db="EMBL/GenBank/DDBJ databases">
        <title>Whole genome shotgun sequence of Brevifollis gellanilyticus NBRC 108608.</title>
        <authorList>
            <person name="Hosoyama A."/>
            <person name="Uohara A."/>
            <person name="Ohji S."/>
            <person name="Ichikawa N."/>
        </authorList>
    </citation>
    <scope>NUCLEOTIDE SEQUENCE [LARGE SCALE GENOMIC DNA]</scope>
    <source>
        <strain evidence="1 2">NBRC 108608</strain>
    </source>
</reference>
<organism evidence="1 2">
    <name type="scientific">Brevifollis gellanilyticus</name>
    <dbReference type="NCBI Taxonomy" id="748831"/>
    <lineage>
        <taxon>Bacteria</taxon>
        <taxon>Pseudomonadati</taxon>
        <taxon>Verrucomicrobiota</taxon>
        <taxon>Verrucomicrobiia</taxon>
        <taxon>Verrucomicrobiales</taxon>
        <taxon>Verrucomicrobiaceae</taxon>
    </lineage>
</organism>
<dbReference type="RefSeq" id="WP_146848746.1">
    <property type="nucleotide sequence ID" value="NZ_BKAG01000002.1"/>
</dbReference>